<feature type="binding site" evidence="12">
    <location>
        <position position="131"/>
    </location>
    <ligand>
        <name>L-histidine</name>
        <dbReference type="ChEBI" id="CHEBI:57595"/>
    </ligand>
</feature>
<dbReference type="SUPFAM" id="SSF55681">
    <property type="entry name" value="Class II aaRS and biotin synthetases"/>
    <property type="match status" value="1"/>
</dbReference>
<evidence type="ECO:0000259" key="13">
    <source>
        <dbReference type="PROSITE" id="PS50862"/>
    </source>
</evidence>
<dbReference type="Proteomes" id="UP000294462">
    <property type="component" value="Chromosome"/>
</dbReference>
<keyword evidence="9 11" id="KW-0030">Aminoacyl-tRNA synthetase</keyword>
<dbReference type="Gene3D" id="3.40.50.800">
    <property type="entry name" value="Anticodon-binding domain"/>
    <property type="match status" value="1"/>
</dbReference>
<dbReference type="PANTHER" id="PTHR43707:SF1">
    <property type="entry name" value="HISTIDINE--TRNA LIGASE, MITOCHONDRIAL-RELATED"/>
    <property type="match status" value="1"/>
</dbReference>
<dbReference type="InterPro" id="IPR004154">
    <property type="entry name" value="Anticodon-bd"/>
</dbReference>
<sequence>MTKTIQAIRGMNDVLPGDISLYQYVEKVLKKVLLNYGFSEIRTPIIEYTPLFKRAIGEDTDIINKEMYNFNDRHSNSITLRPEGTAGCVRAGIEHGLLHNQEQRLWYMGPMFRYERPQKGRYRQFYQIGSEVFGLKGPNIDAELILMTARCWRLLGIANHVHLELNSIGSIEARKKYHHALVNILEKHISILDHDSKRRMHSNPMRLLDSKNPSIKALFDNAPPLGDYLDNKSREHFTELCRLLDLSGVSYRINQRLVRGLDYYNNTVFEWITNSLGAQGAVCSGGRYDHLVKLLGGGDIPAVGCAIGLERLVLLVRLVSPLLEHQQNVDIYLIYLGQGTENAMLLFSEYLRNKLPEFKIMTNFGGGSFSTQFTRANKLGARIALALGEDEIKHHQCIIKDLYNGIQKTVSQCHAADTLRVILTDTSKQQNSL</sequence>
<dbReference type="InterPro" id="IPR004516">
    <property type="entry name" value="HisRS/HisZ"/>
</dbReference>
<dbReference type="OrthoDB" id="9800814at2"/>
<comment type="subcellular location">
    <subcellularLocation>
        <location evidence="1 11">Cytoplasm</location>
    </subcellularLocation>
</comment>
<feature type="binding site" evidence="12">
    <location>
        <begin position="83"/>
        <end position="85"/>
    </location>
    <ligand>
        <name>L-histidine</name>
        <dbReference type="ChEBI" id="CHEBI:57595"/>
    </ligand>
</feature>
<proteinExistence type="inferred from homology"/>
<dbReference type="EC" id="6.1.1.21" evidence="11"/>
<dbReference type="Pfam" id="PF03129">
    <property type="entry name" value="HGTP_anticodon"/>
    <property type="match status" value="1"/>
</dbReference>
<dbReference type="InterPro" id="IPR015807">
    <property type="entry name" value="His-tRNA-ligase"/>
</dbReference>
<evidence type="ECO:0000256" key="9">
    <source>
        <dbReference type="ARBA" id="ARBA00023146"/>
    </source>
</evidence>
<feature type="domain" description="Aminoacyl-transfer RNA synthetases class-II family profile" evidence="13">
    <location>
        <begin position="1"/>
        <end position="316"/>
    </location>
</feature>
<keyword evidence="6 11" id="KW-0547">Nucleotide-binding</keyword>
<feature type="binding site" evidence="12">
    <location>
        <position position="259"/>
    </location>
    <ligand>
        <name>L-histidine</name>
        <dbReference type="ChEBI" id="CHEBI:57595"/>
    </ligand>
</feature>
<dbReference type="AlphaFoldDB" id="A0A451DKR0"/>
<dbReference type="PIRSF" id="PIRSF001549">
    <property type="entry name" value="His-tRNA_synth"/>
    <property type="match status" value="1"/>
</dbReference>
<dbReference type="Pfam" id="PF13393">
    <property type="entry name" value="tRNA-synt_His"/>
    <property type="match status" value="1"/>
</dbReference>
<dbReference type="RefSeq" id="WP_072666371.1">
    <property type="nucleotide sequence ID" value="NZ_LR217725.1"/>
</dbReference>
<gene>
    <name evidence="11 14" type="primary">hisS</name>
    <name evidence="14" type="ORF">ERCIPSTX3056_504</name>
</gene>
<dbReference type="InterPro" id="IPR041715">
    <property type="entry name" value="HisRS-like_core"/>
</dbReference>
<evidence type="ECO:0000256" key="1">
    <source>
        <dbReference type="ARBA" id="ARBA00004496"/>
    </source>
</evidence>
<dbReference type="GO" id="GO:0006427">
    <property type="term" value="P:histidyl-tRNA aminoacylation"/>
    <property type="evidence" value="ECO:0007669"/>
    <property type="project" value="UniProtKB-UniRule"/>
</dbReference>
<evidence type="ECO:0000256" key="7">
    <source>
        <dbReference type="ARBA" id="ARBA00022840"/>
    </source>
</evidence>
<reference evidence="14 15" key="1">
    <citation type="submission" date="2019-02" db="EMBL/GenBank/DDBJ databases">
        <authorList>
            <person name="Manzano-Marin A."/>
            <person name="Manzano-Marin A."/>
        </authorList>
    </citation>
    <scope>NUCLEOTIDE SEQUENCE [LARGE SCALE GENOMIC DNA]</scope>
    <source>
        <strain evidence="14 15">ErCipseudotaxifoliae</strain>
    </source>
</reference>
<evidence type="ECO:0000256" key="6">
    <source>
        <dbReference type="ARBA" id="ARBA00022741"/>
    </source>
</evidence>
<feature type="binding site" evidence="12">
    <location>
        <begin position="263"/>
        <end position="264"/>
    </location>
    <ligand>
        <name>L-histidine</name>
        <dbReference type="ChEBI" id="CHEBI:57595"/>
    </ligand>
</feature>
<evidence type="ECO:0000256" key="3">
    <source>
        <dbReference type="ARBA" id="ARBA00011738"/>
    </source>
</evidence>
<evidence type="ECO:0000313" key="15">
    <source>
        <dbReference type="Proteomes" id="UP000294462"/>
    </source>
</evidence>
<comment type="subunit">
    <text evidence="3 11">Homodimer.</text>
</comment>
<keyword evidence="15" id="KW-1185">Reference proteome</keyword>
<dbReference type="HAMAP" id="MF_00127">
    <property type="entry name" value="His_tRNA_synth"/>
    <property type="match status" value="1"/>
</dbReference>
<keyword evidence="5 11" id="KW-0436">Ligase</keyword>
<dbReference type="NCBIfam" id="TIGR00442">
    <property type="entry name" value="hisS"/>
    <property type="match status" value="1"/>
</dbReference>
<protein>
    <recommendedName>
        <fullName evidence="11">Histidine--tRNA ligase</fullName>
        <ecNumber evidence="11">6.1.1.21</ecNumber>
    </recommendedName>
    <alternativeName>
        <fullName evidence="11">Histidyl-tRNA synthetase</fullName>
        <shortName evidence="11">HisRS</shortName>
    </alternativeName>
</protein>
<dbReference type="InterPro" id="IPR036621">
    <property type="entry name" value="Anticodon-bd_dom_sf"/>
</dbReference>
<organism evidence="14 15">
    <name type="scientific">Candidatus Erwinia haradaeae</name>
    <dbReference type="NCBI Taxonomy" id="1922217"/>
    <lineage>
        <taxon>Bacteria</taxon>
        <taxon>Pseudomonadati</taxon>
        <taxon>Pseudomonadota</taxon>
        <taxon>Gammaproteobacteria</taxon>
        <taxon>Enterobacterales</taxon>
        <taxon>Erwiniaceae</taxon>
        <taxon>Erwinia</taxon>
    </lineage>
</organism>
<evidence type="ECO:0000313" key="14">
    <source>
        <dbReference type="EMBL" id="VFP87320.1"/>
    </source>
</evidence>
<keyword evidence="4 11" id="KW-0963">Cytoplasm</keyword>
<name>A0A451DKR0_9GAMM</name>
<evidence type="ECO:0000256" key="12">
    <source>
        <dbReference type="PIRSR" id="PIRSR001549-1"/>
    </source>
</evidence>
<evidence type="ECO:0000256" key="2">
    <source>
        <dbReference type="ARBA" id="ARBA00008226"/>
    </source>
</evidence>
<feature type="binding site" evidence="12">
    <location>
        <position position="127"/>
    </location>
    <ligand>
        <name>L-histidine</name>
        <dbReference type="ChEBI" id="CHEBI:57595"/>
    </ligand>
</feature>
<evidence type="ECO:0000256" key="5">
    <source>
        <dbReference type="ARBA" id="ARBA00022598"/>
    </source>
</evidence>
<feature type="binding site" evidence="12">
    <location>
        <position position="113"/>
    </location>
    <ligand>
        <name>L-histidine</name>
        <dbReference type="ChEBI" id="CHEBI:57595"/>
    </ligand>
</feature>
<evidence type="ECO:0000256" key="4">
    <source>
        <dbReference type="ARBA" id="ARBA00022490"/>
    </source>
</evidence>
<dbReference type="EMBL" id="LR217725">
    <property type="protein sequence ID" value="VFP87320.1"/>
    <property type="molecule type" value="Genomic_DNA"/>
</dbReference>
<keyword evidence="7 11" id="KW-0067">ATP-binding</keyword>
<dbReference type="GO" id="GO:0004821">
    <property type="term" value="F:histidine-tRNA ligase activity"/>
    <property type="evidence" value="ECO:0007669"/>
    <property type="project" value="UniProtKB-UniRule"/>
</dbReference>
<dbReference type="CDD" id="cd00773">
    <property type="entry name" value="HisRS-like_core"/>
    <property type="match status" value="1"/>
</dbReference>
<dbReference type="KEGG" id="ehd:ERCIPSTX3056_504"/>
<comment type="catalytic activity">
    <reaction evidence="10 11">
        <text>tRNA(His) + L-histidine + ATP = L-histidyl-tRNA(His) + AMP + diphosphate + H(+)</text>
        <dbReference type="Rhea" id="RHEA:17313"/>
        <dbReference type="Rhea" id="RHEA-COMP:9665"/>
        <dbReference type="Rhea" id="RHEA-COMP:9689"/>
        <dbReference type="ChEBI" id="CHEBI:15378"/>
        <dbReference type="ChEBI" id="CHEBI:30616"/>
        <dbReference type="ChEBI" id="CHEBI:33019"/>
        <dbReference type="ChEBI" id="CHEBI:57595"/>
        <dbReference type="ChEBI" id="CHEBI:78442"/>
        <dbReference type="ChEBI" id="CHEBI:78527"/>
        <dbReference type="ChEBI" id="CHEBI:456215"/>
        <dbReference type="EC" id="6.1.1.21"/>
    </reaction>
</comment>
<dbReference type="GO" id="GO:0005524">
    <property type="term" value="F:ATP binding"/>
    <property type="evidence" value="ECO:0007669"/>
    <property type="project" value="UniProtKB-UniRule"/>
</dbReference>
<accession>A0A451DKR0</accession>
<dbReference type="Gene3D" id="3.30.930.10">
    <property type="entry name" value="Bira Bifunctional Protein, Domain 2"/>
    <property type="match status" value="1"/>
</dbReference>
<dbReference type="GO" id="GO:0005737">
    <property type="term" value="C:cytoplasm"/>
    <property type="evidence" value="ECO:0007669"/>
    <property type="project" value="UniProtKB-SubCell"/>
</dbReference>
<dbReference type="FunFam" id="3.30.930.10:FF:000005">
    <property type="entry name" value="Histidine--tRNA ligase"/>
    <property type="match status" value="1"/>
</dbReference>
<dbReference type="InterPro" id="IPR045864">
    <property type="entry name" value="aa-tRNA-synth_II/BPL/LPL"/>
</dbReference>
<dbReference type="PROSITE" id="PS50862">
    <property type="entry name" value="AA_TRNA_LIGASE_II"/>
    <property type="match status" value="1"/>
</dbReference>
<dbReference type="InterPro" id="IPR006195">
    <property type="entry name" value="aa-tRNA-synth_II"/>
</dbReference>
<dbReference type="PANTHER" id="PTHR43707">
    <property type="entry name" value="HISTIDYL-TRNA SYNTHETASE"/>
    <property type="match status" value="1"/>
</dbReference>
<comment type="similarity">
    <text evidence="2 11">Belongs to the class-II aminoacyl-tRNA synthetase family.</text>
</comment>
<evidence type="ECO:0000256" key="10">
    <source>
        <dbReference type="ARBA" id="ARBA00047639"/>
    </source>
</evidence>
<keyword evidence="8 11" id="KW-0648">Protein biosynthesis</keyword>
<dbReference type="SUPFAM" id="SSF52954">
    <property type="entry name" value="Class II aaRS ABD-related"/>
    <property type="match status" value="1"/>
</dbReference>
<evidence type="ECO:0000256" key="11">
    <source>
        <dbReference type="HAMAP-Rule" id="MF_00127"/>
    </source>
</evidence>
<evidence type="ECO:0000256" key="8">
    <source>
        <dbReference type="ARBA" id="ARBA00022917"/>
    </source>
</evidence>